<dbReference type="InterPro" id="IPR022266">
    <property type="entry name" value="DtrJ-like"/>
</dbReference>
<reference evidence="2" key="1">
    <citation type="submission" date="2017-02" db="EMBL/GenBank/DDBJ databases">
        <title>Emergence of VIM metallo-beta-lactamase producing Alcaligenes faecalis in GAZA, Palestine.</title>
        <authorList>
            <person name="Al Laham N."/>
            <person name="Chavda K."/>
            <person name="Cienfuegos V."/>
            <person name="Kreiswirth B."/>
            <person name="Chen L."/>
        </authorList>
    </citation>
    <scope>NUCLEOTIDE SEQUENCE</scope>
    <source>
        <strain evidence="2">GZAF1</strain>
        <plasmid evidence="2">pGZAF1_VIM</plasmid>
    </source>
</reference>
<proteinExistence type="predicted"/>
<dbReference type="Pfam" id="PF14348">
    <property type="entry name" value="DtrJ-like"/>
    <property type="match status" value="1"/>
</dbReference>
<protein>
    <submittedName>
        <fullName evidence="2">Conjugal transfer protein</fullName>
    </submittedName>
</protein>
<feature type="transmembrane region" description="Helical" evidence="1">
    <location>
        <begin position="5"/>
        <end position="23"/>
    </location>
</feature>
<sequence length="209" mass="23958">MKKQFWMVALLFVIELVIVLLLVPGDFTYKAINKEAEYVERTLGTESRAWIHETAANWYQSSMIDSGALQAMHNHLIPTEEERLRSRGAQNMGSQLFKWWEGRLDALAKSIYQVFARAALVALWAPYIVVLLIPAAFDGYMTWRIKRTNFAYASPVVHRYSVRVVTSLWFVMLIAFFVPIALDPIFIPLVLMAVCIFMGLALGNLQKRI</sequence>
<keyword evidence="1" id="KW-0472">Membrane</keyword>
<evidence type="ECO:0000313" key="2">
    <source>
        <dbReference type="EMBL" id="ASD48413.1"/>
    </source>
</evidence>
<organism evidence="2">
    <name type="scientific">Alcaligenes faecalis</name>
    <dbReference type="NCBI Taxonomy" id="511"/>
    <lineage>
        <taxon>Bacteria</taxon>
        <taxon>Pseudomonadati</taxon>
        <taxon>Pseudomonadota</taxon>
        <taxon>Betaproteobacteria</taxon>
        <taxon>Burkholderiales</taxon>
        <taxon>Alcaligenaceae</taxon>
        <taxon>Alcaligenes</taxon>
    </lineage>
</organism>
<keyword evidence="1" id="KW-0812">Transmembrane</keyword>
<feature type="transmembrane region" description="Helical" evidence="1">
    <location>
        <begin position="185"/>
        <end position="205"/>
    </location>
</feature>
<geneLocation type="plasmid" evidence="2">
    <name>pGZAF1_VIM</name>
</geneLocation>
<keyword evidence="2" id="KW-0614">Plasmid</keyword>
<keyword evidence="1" id="KW-1133">Transmembrane helix</keyword>
<dbReference type="RefSeq" id="WP_086069356.1">
    <property type="nucleotide sequence ID" value="NZ_CP048040.1"/>
</dbReference>
<evidence type="ECO:0000256" key="1">
    <source>
        <dbReference type="SAM" id="Phobius"/>
    </source>
</evidence>
<feature type="transmembrane region" description="Helical" evidence="1">
    <location>
        <begin position="114"/>
        <end position="140"/>
    </location>
</feature>
<name>A0A1Z3MKV3_ALCFA</name>
<dbReference type="AlphaFoldDB" id="A0A1Z3MKV3"/>
<accession>A0A1Z3MKV3</accession>
<feature type="transmembrane region" description="Helical" evidence="1">
    <location>
        <begin position="160"/>
        <end position="179"/>
    </location>
</feature>
<dbReference type="EMBL" id="KY623659">
    <property type="protein sequence ID" value="ASD48413.1"/>
    <property type="molecule type" value="Genomic_DNA"/>
</dbReference>